<keyword evidence="3" id="KW-1185">Reference proteome</keyword>
<reference evidence="2 3" key="1">
    <citation type="journal article" date="2020" name="Mol. Biol. Evol.">
        <title>Distinct Expression and Methylation Patterns for Genes with Different Fates following a Single Whole-Genome Duplication in Flowering Plants.</title>
        <authorList>
            <person name="Shi T."/>
            <person name="Rahmani R.S."/>
            <person name="Gugger P.F."/>
            <person name="Wang M."/>
            <person name="Li H."/>
            <person name="Zhang Y."/>
            <person name="Li Z."/>
            <person name="Wang Q."/>
            <person name="Van de Peer Y."/>
            <person name="Marchal K."/>
            <person name="Chen J."/>
        </authorList>
    </citation>
    <scope>NUCLEOTIDE SEQUENCE [LARGE SCALE GENOMIC DNA]</scope>
    <source>
        <tissue evidence="2">Leaf</tissue>
    </source>
</reference>
<feature type="transmembrane region" description="Helical" evidence="1">
    <location>
        <begin position="12"/>
        <end position="32"/>
    </location>
</feature>
<comment type="caution">
    <text evidence="2">The sequence shown here is derived from an EMBL/GenBank/DDBJ whole genome shotgun (WGS) entry which is preliminary data.</text>
</comment>
<dbReference type="Proteomes" id="UP000607653">
    <property type="component" value="Unassembled WGS sequence"/>
</dbReference>
<protein>
    <submittedName>
        <fullName evidence="2">Uncharacterized protein</fullName>
    </submittedName>
</protein>
<name>A0A822Z0M4_NELNU</name>
<organism evidence="2 3">
    <name type="scientific">Nelumbo nucifera</name>
    <name type="common">Sacred lotus</name>
    <dbReference type="NCBI Taxonomy" id="4432"/>
    <lineage>
        <taxon>Eukaryota</taxon>
        <taxon>Viridiplantae</taxon>
        <taxon>Streptophyta</taxon>
        <taxon>Embryophyta</taxon>
        <taxon>Tracheophyta</taxon>
        <taxon>Spermatophyta</taxon>
        <taxon>Magnoliopsida</taxon>
        <taxon>Proteales</taxon>
        <taxon>Nelumbonaceae</taxon>
        <taxon>Nelumbo</taxon>
    </lineage>
</organism>
<dbReference type="AlphaFoldDB" id="A0A822Z0M4"/>
<evidence type="ECO:0000256" key="1">
    <source>
        <dbReference type="SAM" id="Phobius"/>
    </source>
</evidence>
<accession>A0A822Z0M4</accession>
<sequence length="67" mass="7508">METLMHQLAYSFPFHLFISSSIFLIIVSINHISMGSMHTSIDFPSCAVVDNAPKRHGSIKLVLYNQA</sequence>
<evidence type="ECO:0000313" key="3">
    <source>
        <dbReference type="Proteomes" id="UP000607653"/>
    </source>
</evidence>
<keyword evidence="1" id="KW-0812">Transmembrane</keyword>
<keyword evidence="1" id="KW-0472">Membrane</keyword>
<proteinExistence type="predicted"/>
<dbReference type="EMBL" id="DUZY01000004">
    <property type="protein sequence ID" value="DAD37221.1"/>
    <property type="molecule type" value="Genomic_DNA"/>
</dbReference>
<gene>
    <name evidence="2" type="ORF">HUJ06_007862</name>
</gene>
<keyword evidence="1" id="KW-1133">Transmembrane helix</keyword>
<evidence type="ECO:0000313" key="2">
    <source>
        <dbReference type="EMBL" id="DAD37221.1"/>
    </source>
</evidence>